<evidence type="ECO:0000256" key="3">
    <source>
        <dbReference type="ARBA" id="ARBA00013253"/>
    </source>
</evidence>
<evidence type="ECO:0000313" key="10">
    <source>
        <dbReference type="EMBL" id="GAA3238064.1"/>
    </source>
</evidence>
<dbReference type="PANTHER" id="PTHR43071:SF1">
    <property type="entry name" value="2-AMINO-4-HYDROXY-6-HYDROXYMETHYLDIHYDROPTERIDINE PYROPHOSPHOKINASE"/>
    <property type="match status" value="1"/>
</dbReference>
<dbReference type="NCBIfam" id="TIGR01498">
    <property type="entry name" value="folK"/>
    <property type="match status" value="1"/>
</dbReference>
<feature type="domain" description="7,8-dihydro-6-hydroxymethylpterin-pyrophosphokinase" evidence="9">
    <location>
        <begin position="103"/>
        <end position="114"/>
    </location>
</feature>
<dbReference type="PROSITE" id="PS00794">
    <property type="entry name" value="HPPK"/>
    <property type="match status" value="1"/>
</dbReference>
<keyword evidence="11" id="KW-1185">Reference proteome</keyword>
<accession>A0ABP6QLZ9</accession>
<comment type="pathway">
    <text evidence="2">Cofactor biosynthesis; tetrahydrofolate biosynthesis; 2-amino-4-hydroxy-6-hydroxymethyl-7,8-dihydropteridine diphosphate from 7,8-dihydroneopterin triphosphate: step 4/4.</text>
</comment>
<dbReference type="Gene3D" id="3.30.70.560">
    <property type="entry name" value="7,8-Dihydro-6-hydroxymethylpterin-pyrophosphokinase HPPK"/>
    <property type="match status" value="1"/>
</dbReference>
<dbReference type="CDD" id="cd00483">
    <property type="entry name" value="HPPK"/>
    <property type="match status" value="1"/>
</dbReference>
<evidence type="ECO:0000259" key="9">
    <source>
        <dbReference type="PROSITE" id="PS00794"/>
    </source>
</evidence>
<dbReference type="InterPro" id="IPR000550">
    <property type="entry name" value="Hppk"/>
</dbReference>
<reference evidence="11" key="1">
    <citation type="journal article" date="2019" name="Int. J. Syst. Evol. Microbiol.">
        <title>The Global Catalogue of Microorganisms (GCM) 10K type strain sequencing project: providing services to taxonomists for standard genome sequencing and annotation.</title>
        <authorList>
            <consortium name="The Broad Institute Genomics Platform"/>
            <consortium name="The Broad Institute Genome Sequencing Center for Infectious Disease"/>
            <person name="Wu L."/>
            <person name="Ma J."/>
        </authorList>
    </citation>
    <scope>NUCLEOTIDE SEQUENCE [LARGE SCALE GENOMIC DNA]</scope>
    <source>
        <strain evidence="11">JCM 9377</strain>
    </source>
</reference>
<dbReference type="RefSeq" id="WP_344838005.1">
    <property type="nucleotide sequence ID" value="NZ_BAAAUV010000034.1"/>
</dbReference>
<comment type="catalytic activity">
    <reaction evidence="1">
        <text>6-hydroxymethyl-7,8-dihydropterin + ATP = (7,8-dihydropterin-6-yl)methyl diphosphate + AMP + H(+)</text>
        <dbReference type="Rhea" id="RHEA:11412"/>
        <dbReference type="ChEBI" id="CHEBI:15378"/>
        <dbReference type="ChEBI" id="CHEBI:30616"/>
        <dbReference type="ChEBI" id="CHEBI:44841"/>
        <dbReference type="ChEBI" id="CHEBI:72950"/>
        <dbReference type="ChEBI" id="CHEBI:456215"/>
        <dbReference type="EC" id="2.7.6.3"/>
    </reaction>
</comment>
<evidence type="ECO:0000256" key="5">
    <source>
        <dbReference type="ARBA" id="ARBA00022741"/>
    </source>
</evidence>
<protein>
    <recommendedName>
        <fullName evidence="3">2-amino-4-hydroxy-6-hydroxymethyldihydropteridine diphosphokinase</fullName>
        <ecNumber evidence="3">2.7.6.3</ecNumber>
    </recommendedName>
</protein>
<keyword evidence="5" id="KW-0547">Nucleotide-binding</keyword>
<evidence type="ECO:0000256" key="1">
    <source>
        <dbReference type="ARBA" id="ARBA00000198"/>
    </source>
</evidence>
<dbReference type="EC" id="2.7.6.3" evidence="3"/>
<evidence type="ECO:0000256" key="4">
    <source>
        <dbReference type="ARBA" id="ARBA00022679"/>
    </source>
</evidence>
<dbReference type="PANTHER" id="PTHR43071">
    <property type="entry name" value="2-AMINO-4-HYDROXY-6-HYDROXYMETHYLDIHYDROPTERIDINE PYROPHOSPHOKINASE"/>
    <property type="match status" value="1"/>
</dbReference>
<evidence type="ECO:0000256" key="2">
    <source>
        <dbReference type="ARBA" id="ARBA00005051"/>
    </source>
</evidence>
<gene>
    <name evidence="10" type="primary">folK</name>
    <name evidence="10" type="ORF">GCM10010468_73380</name>
</gene>
<keyword evidence="4" id="KW-0808">Transferase</keyword>
<organism evidence="10 11">
    <name type="scientific">Actinocorallia longicatena</name>
    <dbReference type="NCBI Taxonomy" id="111803"/>
    <lineage>
        <taxon>Bacteria</taxon>
        <taxon>Bacillati</taxon>
        <taxon>Actinomycetota</taxon>
        <taxon>Actinomycetes</taxon>
        <taxon>Streptosporangiales</taxon>
        <taxon>Thermomonosporaceae</taxon>
        <taxon>Actinocorallia</taxon>
    </lineage>
</organism>
<dbReference type="EMBL" id="BAAAUV010000034">
    <property type="protein sequence ID" value="GAA3238064.1"/>
    <property type="molecule type" value="Genomic_DNA"/>
</dbReference>
<dbReference type="InterPro" id="IPR035907">
    <property type="entry name" value="Hppk_sf"/>
</dbReference>
<proteinExistence type="predicted"/>
<keyword evidence="7" id="KW-0067">ATP-binding</keyword>
<keyword evidence="6" id="KW-0418">Kinase</keyword>
<evidence type="ECO:0000256" key="6">
    <source>
        <dbReference type="ARBA" id="ARBA00022777"/>
    </source>
</evidence>
<evidence type="ECO:0000313" key="11">
    <source>
        <dbReference type="Proteomes" id="UP001501237"/>
    </source>
</evidence>
<evidence type="ECO:0000256" key="7">
    <source>
        <dbReference type="ARBA" id="ARBA00022840"/>
    </source>
</evidence>
<comment type="caution">
    <text evidence="10">The sequence shown here is derived from an EMBL/GenBank/DDBJ whole genome shotgun (WGS) entry which is preliminary data.</text>
</comment>
<dbReference type="Proteomes" id="UP001501237">
    <property type="component" value="Unassembled WGS sequence"/>
</dbReference>
<dbReference type="Pfam" id="PF01288">
    <property type="entry name" value="HPPK"/>
    <property type="match status" value="1"/>
</dbReference>
<sequence length="182" mass="19869">MTAADRTLTGGHMLVQNKVVLSLGSNLGDRMENLQEAIDALFDAPGLTLVSLSPVYETAPWGGVEQDDFLNVVIVAVTRLTPETLLDRVLSIEESMRRERIVRWGPRTLDIDIVQFGEITSDDPDLTLPHPRAHERAFVMVPWAAIDPDGVLPGHGRVTDLAATLGTEGVNLRGDLTLQRPA</sequence>
<name>A0ABP6QLZ9_9ACTN</name>
<keyword evidence="8" id="KW-0289">Folate biosynthesis</keyword>
<dbReference type="SUPFAM" id="SSF55083">
    <property type="entry name" value="6-hydroxymethyl-7,8-dihydropterin pyrophosphokinase, HPPK"/>
    <property type="match status" value="1"/>
</dbReference>
<evidence type="ECO:0000256" key="8">
    <source>
        <dbReference type="ARBA" id="ARBA00022909"/>
    </source>
</evidence>